<reference evidence="5" key="1">
    <citation type="submission" date="2023-06" db="EMBL/GenBank/DDBJ databases">
        <authorList>
            <person name="Zeman M."/>
            <person name="Kubasova T."/>
            <person name="Jahodarova E."/>
            <person name="Nykrynova M."/>
            <person name="Rychlik I."/>
        </authorList>
    </citation>
    <scope>NUCLEOTIDE SEQUENCE</scope>
    <source>
        <strain evidence="5">15_COKtk</strain>
    </source>
</reference>
<name>A0AAW7JYY8_9ACTN</name>
<organism evidence="5 6">
    <name type="scientific">Collinsella ihumii</name>
    <dbReference type="NCBI Taxonomy" id="1720204"/>
    <lineage>
        <taxon>Bacteria</taxon>
        <taxon>Bacillati</taxon>
        <taxon>Actinomycetota</taxon>
        <taxon>Coriobacteriia</taxon>
        <taxon>Coriobacteriales</taxon>
        <taxon>Coriobacteriaceae</taxon>
        <taxon>Collinsella</taxon>
    </lineage>
</organism>
<feature type="domain" description="FtsK" evidence="4">
    <location>
        <begin position="503"/>
        <end position="700"/>
    </location>
</feature>
<evidence type="ECO:0000256" key="3">
    <source>
        <dbReference type="PROSITE-ProRule" id="PRU00289"/>
    </source>
</evidence>
<dbReference type="InterPro" id="IPR050206">
    <property type="entry name" value="FtsK/SpoIIIE/SftA"/>
</dbReference>
<dbReference type="PROSITE" id="PS50901">
    <property type="entry name" value="FTSK"/>
    <property type="match status" value="1"/>
</dbReference>
<dbReference type="CDD" id="cd01127">
    <property type="entry name" value="TrwB_TraG_TraD_VirD4"/>
    <property type="match status" value="1"/>
</dbReference>
<dbReference type="InterPro" id="IPR027417">
    <property type="entry name" value="P-loop_NTPase"/>
</dbReference>
<dbReference type="Proteomes" id="UP001168505">
    <property type="component" value="Unassembled WGS sequence"/>
</dbReference>
<dbReference type="PANTHER" id="PTHR22683:SF41">
    <property type="entry name" value="DNA TRANSLOCASE FTSK"/>
    <property type="match status" value="1"/>
</dbReference>
<sequence>MSRNALSERDAMDFLLEDGLQNELSRLIYALDNCCERFEAADMRLKQFDCLLQKKSELAFQEDNDRIAELRKNLTTVETCIKIAKAHISPHGLLAPTAEKPFDKITLEKLQVLIDNRSRNDSAAESLYIEAISQRNYIMAKISALELAFQNARQCRLDDNDLQQVNSLRQICQQASDEYVSLIAASPLVKGSSANIMSPQVASNMRHAKTGSIDISLPTPGQMNEEIKSLNSKYSNVHINTNNIILRLDAYFELGKGGSILIECSGHPDECVYSGIQSMLLNVLLGADGAVQNVTYLDPINLSSTNLGVLARYCGRDSSVFRAVPTTISEIKNTLFAFDAVLSRDSSTATNNYGDAPVDKVLVVDGFPNEYDRQALAVIRKLCFNSRRYGLIVILISRAAGLYGASGEMFESIKEKSLHLSVNKGDNSARIVNSDFDGFVFRFLPAPTEPLLFAAESVLDRISNISENNTYINFIENNRPGLNLPHKGSRTLCNIAIGIDEKGSPVYISFENELFATYICGATRSGKSTLLHTILTEVMLTKHPDDLEVWLVDFKMTEFARYADNILPHIKYIILDESPELVYDLIDKLITYLNWRQRVFKKNGWVKLSDAEAAGEYMPAVLVVIDEFSVMSRIVAEATSAGRDYKEKLQYLLSKGASFGFRFILSSQGFTQGTKGLSEYSKMQIQQRIAMKTNYEEIKATLDLPSVSEGDRIEMEELDAHYALLKVPYGQSVEGSRLKKAHVLFFQSVSDQMNLFSFITDGFSPSEQYDRNSERLYRAKNPIVIDGNTRKDYASVKQIIDKGAASWNSFDTSALLMSIGEPKRMRNYCPIELVDASKENVLLFAGVSNGESVQSILATVLKSLEPQSVDMHICLSRSNRYLRGLSGKLPYAALHIDAEEVCPFIQNVKMGIEKGVHSRSLLVFFDIDKLSDEMETGSPHNVFAAAMNNQSGDRPAIVSALRNGDEEERRQFVAEFNSGSETDDQGVISKNKVYDARADIGFVVAQGPRFGYHVLVVTDDISNLNYIYTNILYFKHIIYFQSLRGQLAGLIPRYEAPEFGESDSSSFRYVCGKEGTTFRPYEHIDLGILTVSNDDLDNQFFSF</sequence>
<dbReference type="EMBL" id="JAUEIR010000007">
    <property type="protein sequence ID" value="MDN0069725.1"/>
    <property type="molecule type" value="Genomic_DNA"/>
</dbReference>
<evidence type="ECO:0000256" key="2">
    <source>
        <dbReference type="ARBA" id="ARBA00022840"/>
    </source>
</evidence>
<feature type="binding site" evidence="3">
    <location>
        <begin position="521"/>
        <end position="528"/>
    </location>
    <ligand>
        <name>ATP</name>
        <dbReference type="ChEBI" id="CHEBI:30616"/>
    </ligand>
</feature>
<keyword evidence="2 3" id="KW-0067">ATP-binding</keyword>
<dbReference type="InterPro" id="IPR002543">
    <property type="entry name" value="FtsK_dom"/>
</dbReference>
<comment type="caution">
    <text evidence="5">The sequence shown here is derived from an EMBL/GenBank/DDBJ whole genome shotgun (WGS) entry which is preliminary data.</text>
</comment>
<gene>
    <name evidence="5" type="ORF">QVN40_08445</name>
</gene>
<evidence type="ECO:0000313" key="5">
    <source>
        <dbReference type="EMBL" id="MDN0069725.1"/>
    </source>
</evidence>
<dbReference type="GO" id="GO:0003677">
    <property type="term" value="F:DNA binding"/>
    <property type="evidence" value="ECO:0007669"/>
    <property type="project" value="InterPro"/>
</dbReference>
<proteinExistence type="predicted"/>
<keyword evidence="1 3" id="KW-0547">Nucleotide-binding</keyword>
<dbReference type="Gene3D" id="3.40.50.300">
    <property type="entry name" value="P-loop containing nucleotide triphosphate hydrolases"/>
    <property type="match status" value="1"/>
</dbReference>
<evidence type="ECO:0000256" key="1">
    <source>
        <dbReference type="ARBA" id="ARBA00022741"/>
    </source>
</evidence>
<evidence type="ECO:0000259" key="4">
    <source>
        <dbReference type="PROSITE" id="PS50901"/>
    </source>
</evidence>
<accession>A0AAW7JYY8</accession>
<dbReference type="AlphaFoldDB" id="A0AAW7JYY8"/>
<dbReference type="PANTHER" id="PTHR22683">
    <property type="entry name" value="SPORULATION PROTEIN RELATED"/>
    <property type="match status" value="1"/>
</dbReference>
<protein>
    <submittedName>
        <fullName evidence="5">FtsK/SpoIIIE domain-containing protein</fullName>
    </submittedName>
</protein>
<evidence type="ECO:0000313" key="6">
    <source>
        <dbReference type="Proteomes" id="UP001168505"/>
    </source>
</evidence>
<dbReference type="Pfam" id="PF01580">
    <property type="entry name" value="FtsK_SpoIIIE"/>
    <property type="match status" value="1"/>
</dbReference>
<dbReference type="GO" id="GO:0005524">
    <property type="term" value="F:ATP binding"/>
    <property type="evidence" value="ECO:0007669"/>
    <property type="project" value="UniProtKB-UniRule"/>
</dbReference>
<dbReference type="SUPFAM" id="SSF52540">
    <property type="entry name" value="P-loop containing nucleoside triphosphate hydrolases"/>
    <property type="match status" value="1"/>
</dbReference>
<reference evidence="5" key="2">
    <citation type="submission" date="2023-08" db="EMBL/GenBank/DDBJ databases">
        <title>Identification and characterization of horizontal gene transfer across gut microbiota members of farm animals based on homology search.</title>
        <authorList>
            <person name="Schwarzerova J."/>
            <person name="Nykrynova M."/>
            <person name="Jureckova K."/>
            <person name="Cejkova D."/>
            <person name="Rychlik I."/>
        </authorList>
    </citation>
    <scope>NUCLEOTIDE SEQUENCE</scope>
    <source>
        <strain evidence="5">15_COKtk</strain>
    </source>
</reference>